<evidence type="ECO:0000256" key="4">
    <source>
        <dbReference type="ARBA" id="ARBA00022786"/>
    </source>
</evidence>
<dbReference type="PANTHER" id="PTHR10953">
    <property type="entry name" value="UBIQUITIN-ACTIVATING ENZYME E1"/>
    <property type="match status" value="1"/>
</dbReference>
<evidence type="ECO:0000313" key="8">
    <source>
        <dbReference type="EMBL" id="KAF7722057.1"/>
    </source>
</evidence>
<dbReference type="EMBL" id="JABAYA010000216">
    <property type="protein sequence ID" value="KAF7722057.1"/>
    <property type="molecule type" value="Genomic_DNA"/>
</dbReference>
<evidence type="ECO:0000256" key="5">
    <source>
        <dbReference type="ARBA" id="ARBA00023242"/>
    </source>
</evidence>
<dbReference type="PRINTS" id="PR01849">
    <property type="entry name" value="UBIQUITINACT"/>
</dbReference>
<feature type="domain" description="THIF-type NAD/FAD binding fold" evidence="7">
    <location>
        <begin position="38"/>
        <end position="350"/>
    </location>
</feature>
<dbReference type="Proteomes" id="UP000605846">
    <property type="component" value="Unassembled WGS sequence"/>
</dbReference>
<keyword evidence="5" id="KW-0539">Nucleus</keyword>
<dbReference type="PANTHER" id="PTHR10953:SF162">
    <property type="entry name" value="SUMO-ACTIVATING ENZYME SUBUNIT 1"/>
    <property type="match status" value="1"/>
</dbReference>
<reference evidence="8" key="1">
    <citation type="submission" date="2020-01" db="EMBL/GenBank/DDBJ databases">
        <title>Genome Sequencing of Three Apophysomyces-Like Fungal Strains Confirms a Novel Fungal Genus in the Mucoromycota with divergent Burkholderia-like Endosymbiotic Bacteria.</title>
        <authorList>
            <person name="Stajich J.E."/>
            <person name="Macias A.M."/>
            <person name="Carter-House D."/>
            <person name="Lovett B."/>
            <person name="Kasson L.R."/>
            <person name="Berry K."/>
            <person name="Grigoriev I."/>
            <person name="Chang Y."/>
            <person name="Spatafora J."/>
            <person name="Kasson M.T."/>
        </authorList>
    </citation>
    <scope>NUCLEOTIDE SEQUENCE</scope>
    <source>
        <strain evidence="8">NRRL A-21654</strain>
    </source>
</reference>
<dbReference type="InterPro" id="IPR045886">
    <property type="entry name" value="ThiF/MoeB/HesA"/>
</dbReference>
<dbReference type="InterPro" id="IPR000011">
    <property type="entry name" value="UBQ/SUMO-activ_enz_E1-like"/>
</dbReference>
<dbReference type="Gene3D" id="3.40.50.720">
    <property type="entry name" value="NAD(P)-binding Rossmann-like Domain"/>
    <property type="match status" value="1"/>
</dbReference>
<comment type="caution">
    <text evidence="8">The sequence shown here is derived from an EMBL/GenBank/DDBJ whole genome shotgun (WGS) entry which is preliminary data.</text>
</comment>
<dbReference type="InterPro" id="IPR000594">
    <property type="entry name" value="ThiF_NAD_FAD-bd"/>
</dbReference>
<organism evidence="8 9">
    <name type="scientific">Apophysomyces ossiformis</name>
    <dbReference type="NCBI Taxonomy" id="679940"/>
    <lineage>
        <taxon>Eukaryota</taxon>
        <taxon>Fungi</taxon>
        <taxon>Fungi incertae sedis</taxon>
        <taxon>Mucoromycota</taxon>
        <taxon>Mucoromycotina</taxon>
        <taxon>Mucoromycetes</taxon>
        <taxon>Mucorales</taxon>
        <taxon>Mucorineae</taxon>
        <taxon>Mucoraceae</taxon>
        <taxon>Apophysomyces</taxon>
    </lineage>
</organism>
<dbReference type="GO" id="GO:0005737">
    <property type="term" value="C:cytoplasm"/>
    <property type="evidence" value="ECO:0007669"/>
    <property type="project" value="TreeGrafter"/>
</dbReference>
<proteinExistence type="inferred from homology"/>
<keyword evidence="9" id="KW-1185">Reference proteome</keyword>
<dbReference type="Pfam" id="PF00899">
    <property type="entry name" value="ThiF"/>
    <property type="match status" value="1"/>
</dbReference>
<dbReference type="GO" id="GO:0031510">
    <property type="term" value="C:SUMO activating enzyme complex"/>
    <property type="evidence" value="ECO:0007669"/>
    <property type="project" value="TreeGrafter"/>
</dbReference>
<evidence type="ECO:0000256" key="3">
    <source>
        <dbReference type="ARBA" id="ARBA00005673"/>
    </source>
</evidence>
<evidence type="ECO:0000256" key="1">
    <source>
        <dbReference type="ARBA" id="ARBA00004123"/>
    </source>
</evidence>
<evidence type="ECO:0000256" key="2">
    <source>
        <dbReference type="ARBA" id="ARBA00004718"/>
    </source>
</evidence>
<evidence type="ECO:0000259" key="7">
    <source>
        <dbReference type="Pfam" id="PF00899"/>
    </source>
</evidence>
<keyword evidence="4" id="KW-0833">Ubl conjugation pathway</keyword>
<sequence length="359" mass="40567">MRISPSQLVYKPKLDIKTSASENMAANTITQGYEAAIYDRQIRLWGLDAQQRHDVTRNLIRDSHILVAGIRAISNEALKNLALAGVGSITLLDHGIVREEDLGAQFFLTHADIGKNRAVAAAPAIQALNPRVSVQVDQEDIRPKDDAYFQSFDIVCLIHTDPELVTRIDRLRREVNKPFYAADAFGWFGYIFCDLMTHAYTEEKKTLPPGAKSTQEPIVKRTKHIEQYDSFEVSLQRDWSNMTLKALKKRVPVVHFLTHSLLKFQQEHKRSPTEHDADLLKQSKAKYLQQMGVSDPDILDDSLIMDLARFYETELAPVAAILGGVLAQEIIRALSGKEFPIQNWFFYNGLDGSGVTYKV</sequence>
<dbReference type="SUPFAM" id="SSF69572">
    <property type="entry name" value="Activating enzymes of the ubiquitin-like proteins"/>
    <property type="match status" value="1"/>
</dbReference>
<protein>
    <recommendedName>
        <fullName evidence="6">Ubiquitin-like 1-activating enzyme E1A</fullName>
    </recommendedName>
</protein>
<dbReference type="InterPro" id="IPR035985">
    <property type="entry name" value="Ubiquitin-activating_enz"/>
</dbReference>
<gene>
    <name evidence="8" type="primary">SAE1</name>
    <name evidence="8" type="ORF">EC973_003739</name>
</gene>
<evidence type="ECO:0000313" key="9">
    <source>
        <dbReference type="Proteomes" id="UP000605846"/>
    </source>
</evidence>
<dbReference type="AlphaFoldDB" id="A0A8H7EQD3"/>
<comment type="subcellular location">
    <subcellularLocation>
        <location evidence="1">Nucleus</location>
    </subcellularLocation>
</comment>
<dbReference type="OrthoDB" id="1708823at2759"/>
<accession>A0A8H7EQD3</accession>
<comment type="similarity">
    <text evidence="3">Belongs to the ubiquitin-activating E1 family.</text>
</comment>
<name>A0A8H7EQD3_9FUNG</name>
<comment type="pathway">
    <text evidence="2">Protein modification; protein sumoylation.</text>
</comment>
<evidence type="ECO:0000256" key="6">
    <source>
        <dbReference type="ARBA" id="ARBA00044354"/>
    </source>
</evidence>
<dbReference type="GO" id="GO:0019948">
    <property type="term" value="F:SUMO activating enzyme activity"/>
    <property type="evidence" value="ECO:0007669"/>
    <property type="project" value="TreeGrafter"/>
</dbReference>
<dbReference type="GO" id="GO:0016925">
    <property type="term" value="P:protein sumoylation"/>
    <property type="evidence" value="ECO:0007669"/>
    <property type="project" value="TreeGrafter"/>
</dbReference>